<feature type="transmembrane region" description="Helical" evidence="1">
    <location>
        <begin position="48"/>
        <end position="66"/>
    </location>
</feature>
<comment type="caution">
    <text evidence="2">The sequence shown here is derived from an EMBL/GenBank/DDBJ whole genome shotgun (WGS) entry which is preliminary data.</text>
</comment>
<protein>
    <recommendedName>
        <fullName evidence="4">DUF3784 domain-containing protein</fullName>
    </recommendedName>
</protein>
<organism evidence="2 3">
    <name type="scientific">Candidatus Komeilibacteria bacterium CG11_big_fil_rev_8_21_14_0_20_36_20</name>
    <dbReference type="NCBI Taxonomy" id="1974477"/>
    <lineage>
        <taxon>Bacteria</taxon>
        <taxon>Candidatus Komeiliibacteriota</taxon>
    </lineage>
</organism>
<dbReference type="Proteomes" id="UP000230564">
    <property type="component" value="Unassembled WGS sequence"/>
</dbReference>
<evidence type="ECO:0000313" key="3">
    <source>
        <dbReference type="Proteomes" id="UP000230564"/>
    </source>
</evidence>
<keyword evidence="1" id="KW-1133">Transmembrane helix</keyword>
<evidence type="ECO:0000256" key="1">
    <source>
        <dbReference type="SAM" id="Phobius"/>
    </source>
</evidence>
<dbReference type="EMBL" id="PCWQ01000012">
    <property type="protein sequence ID" value="PIR06520.1"/>
    <property type="molecule type" value="Genomic_DNA"/>
</dbReference>
<dbReference type="AlphaFoldDB" id="A0A2H0NC98"/>
<gene>
    <name evidence="2" type="ORF">COV55_03210</name>
</gene>
<accession>A0A2H0NC98</accession>
<evidence type="ECO:0008006" key="4">
    <source>
        <dbReference type="Google" id="ProtNLM"/>
    </source>
</evidence>
<sequence length="81" mass="9145">MTVGKFIFGIIIAAIGFMLVWKSEWLLQNFGQINFAEKHLGTSGGSRLMYKIIGVIVIIIGLSYATNLTDDFLQWFVNLIF</sequence>
<keyword evidence="1" id="KW-0472">Membrane</keyword>
<proteinExistence type="predicted"/>
<feature type="transmembrane region" description="Helical" evidence="1">
    <location>
        <begin position="6"/>
        <end position="27"/>
    </location>
</feature>
<evidence type="ECO:0000313" key="2">
    <source>
        <dbReference type="EMBL" id="PIR06520.1"/>
    </source>
</evidence>
<name>A0A2H0NC98_9BACT</name>
<reference evidence="2 3" key="1">
    <citation type="submission" date="2017-09" db="EMBL/GenBank/DDBJ databases">
        <title>Depth-based differentiation of microbial function through sediment-hosted aquifers and enrichment of novel symbionts in the deep terrestrial subsurface.</title>
        <authorList>
            <person name="Probst A.J."/>
            <person name="Ladd B."/>
            <person name="Jarett J.K."/>
            <person name="Geller-Mcgrath D.E."/>
            <person name="Sieber C.M."/>
            <person name="Emerson J.B."/>
            <person name="Anantharaman K."/>
            <person name="Thomas B.C."/>
            <person name="Malmstrom R."/>
            <person name="Stieglmeier M."/>
            <person name="Klingl A."/>
            <person name="Woyke T."/>
            <person name="Ryan C.M."/>
            <person name="Banfield J.F."/>
        </authorList>
    </citation>
    <scope>NUCLEOTIDE SEQUENCE [LARGE SCALE GENOMIC DNA]</scope>
    <source>
        <strain evidence="2">CG11_big_fil_rev_8_21_14_0_20_36_20</strain>
    </source>
</reference>
<keyword evidence="1" id="KW-0812">Transmembrane</keyword>